<evidence type="ECO:0000313" key="2">
    <source>
        <dbReference type="EMBL" id="GMI90520.1"/>
    </source>
</evidence>
<name>A0A9W7IA94_HIBTR</name>
<keyword evidence="3" id="KW-1185">Reference proteome</keyword>
<dbReference type="PANTHER" id="PTHR35046:SF18">
    <property type="entry name" value="RNA-DIRECTED DNA POLYMERASE"/>
    <property type="match status" value="1"/>
</dbReference>
<dbReference type="PROSITE" id="PS50994">
    <property type="entry name" value="INTEGRASE"/>
    <property type="match status" value="1"/>
</dbReference>
<comment type="caution">
    <text evidence="2">The sequence shown here is derived from an EMBL/GenBank/DDBJ whole genome shotgun (WGS) entry which is preliminary data.</text>
</comment>
<dbReference type="InterPro" id="IPR012337">
    <property type="entry name" value="RNaseH-like_sf"/>
</dbReference>
<organism evidence="2 3">
    <name type="scientific">Hibiscus trionum</name>
    <name type="common">Flower of an hour</name>
    <dbReference type="NCBI Taxonomy" id="183268"/>
    <lineage>
        <taxon>Eukaryota</taxon>
        <taxon>Viridiplantae</taxon>
        <taxon>Streptophyta</taxon>
        <taxon>Embryophyta</taxon>
        <taxon>Tracheophyta</taxon>
        <taxon>Spermatophyta</taxon>
        <taxon>Magnoliopsida</taxon>
        <taxon>eudicotyledons</taxon>
        <taxon>Gunneridae</taxon>
        <taxon>Pentapetalae</taxon>
        <taxon>rosids</taxon>
        <taxon>malvids</taxon>
        <taxon>Malvales</taxon>
        <taxon>Malvaceae</taxon>
        <taxon>Malvoideae</taxon>
        <taxon>Hibiscus</taxon>
    </lineage>
</organism>
<evidence type="ECO:0000313" key="3">
    <source>
        <dbReference type="Proteomes" id="UP001165190"/>
    </source>
</evidence>
<dbReference type="GO" id="GO:0003676">
    <property type="term" value="F:nucleic acid binding"/>
    <property type="evidence" value="ECO:0007669"/>
    <property type="project" value="InterPro"/>
</dbReference>
<gene>
    <name evidence="2" type="ORF">HRI_002721300</name>
</gene>
<accession>A0A9W7IA94</accession>
<dbReference type="InterPro" id="IPR001584">
    <property type="entry name" value="Integrase_cat-core"/>
</dbReference>
<feature type="domain" description="Integrase catalytic" evidence="1">
    <location>
        <begin position="29"/>
        <end position="114"/>
    </location>
</feature>
<protein>
    <recommendedName>
        <fullName evidence="1">Integrase catalytic domain-containing protein</fullName>
    </recommendedName>
</protein>
<dbReference type="Proteomes" id="UP001165190">
    <property type="component" value="Unassembled WGS sequence"/>
</dbReference>
<reference evidence="2" key="1">
    <citation type="submission" date="2023-05" db="EMBL/GenBank/DDBJ databases">
        <title>Genome and transcriptome analyses reveal genes involved in the formation of fine ridges on petal epidermal cells in Hibiscus trionum.</title>
        <authorList>
            <person name="Koshimizu S."/>
            <person name="Masuda S."/>
            <person name="Ishii T."/>
            <person name="Shirasu K."/>
            <person name="Hoshino A."/>
            <person name="Arita M."/>
        </authorList>
    </citation>
    <scope>NUCLEOTIDE SEQUENCE</scope>
    <source>
        <strain evidence="2">Hamamatsu line</strain>
    </source>
</reference>
<sequence>MKTQVKQHVLQCDTCQRVKDEHIPKPGLLQPLPIPTQAWDTISMDFIEGLPLSKNFSSILVVIDKYTKYGHFLPLKHPFTAPDIASIYLDNIYKLHGSPKIAISDRDKVFTSLF</sequence>
<dbReference type="Gene3D" id="3.30.420.10">
    <property type="entry name" value="Ribonuclease H-like superfamily/Ribonuclease H"/>
    <property type="match status" value="1"/>
</dbReference>
<evidence type="ECO:0000259" key="1">
    <source>
        <dbReference type="PROSITE" id="PS50994"/>
    </source>
</evidence>
<dbReference type="SUPFAM" id="SSF53098">
    <property type="entry name" value="Ribonuclease H-like"/>
    <property type="match status" value="1"/>
</dbReference>
<dbReference type="PANTHER" id="PTHR35046">
    <property type="entry name" value="ZINC KNUCKLE (CCHC-TYPE) FAMILY PROTEIN"/>
    <property type="match status" value="1"/>
</dbReference>
<dbReference type="GO" id="GO:0015074">
    <property type="term" value="P:DNA integration"/>
    <property type="evidence" value="ECO:0007669"/>
    <property type="project" value="InterPro"/>
</dbReference>
<dbReference type="AlphaFoldDB" id="A0A9W7IA94"/>
<dbReference type="EMBL" id="BSYR01000024">
    <property type="protein sequence ID" value="GMI90520.1"/>
    <property type="molecule type" value="Genomic_DNA"/>
</dbReference>
<dbReference type="InterPro" id="IPR036397">
    <property type="entry name" value="RNaseH_sf"/>
</dbReference>
<dbReference type="OrthoDB" id="1305349at2759"/>
<proteinExistence type="predicted"/>